<accession>A0A8X6QC29</accession>
<organism evidence="1 2">
    <name type="scientific">Nephila pilipes</name>
    <name type="common">Giant wood spider</name>
    <name type="synonym">Nephila maculata</name>
    <dbReference type="NCBI Taxonomy" id="299642"/>
    <lineage>
        <taxon>Eukaryota</taxon>
        <taxon>Metazoa</taxon>
        <taxon>Ecdysozoa</taxon>
        <taxon>Arthropoda</taxon>
        <taxon>Chelicerata</taxon>
        <taxon>Arachnida</taxon>
        <taxon>Araneae</taxon>
        <taxon>Araneomorphae</taxon>
        <taxon>Entelegynae</taxon>
        <taxon>Araneoidea</taxon>
        <taxon>Nephilidae</taxon>
        <taxon>Nephila</taxon>
    </lineage>
</organism>
<evidence type="ECO:0000313" key="1">
    <source>
        <dbReference type="EMBL" id="GFU06080.1"/>
    </source>
</evidence>
<evidence type="ECO:0000313" key="2">
    <source>
        <dbReference type="Proteomes" id="UP000887013"/>
    </source>
</evidence>
<reference evidence="1" key="1">
    <citation type="submission" date="2020-08" db="EMBL/GenBank/DDBJ databases">
        <title>Multicomponent nature underlies the extraordinary mechanical properties of spider dragline silk.</title>
        <authorList>
            <person name="Kono N."/>
            <person name="Nakamura H."/>
            <person name="Mori M."/>
            <person name="Yoshida Y."/>
            <person name="Ohtoshi R."/>
            <person name="Malay A.D."/>
            <person name="Moran D.A.P."/>
            <person name="Tomita M."/>
            <person name="Numata K."/>
            <person name="Arakawa K."/>
        </authorList>
    </citation>
    <scope>NUCLEOTIDE SEQUENCE</scope>
</reference>
<dbReference type="AlphaFoldDB" id="A0A8X6QC29"/>
<gene>
    <name evidence="1" type="ORF">NPIL_663151</name>
</gene>
<protein>
    <submittedName>
        <fullName evidence="1">Uncharacterized protein</fullName>
    </submittedName>
</protein>
<comment type="caution">
    <text evidence="1">The sequence shown here is derived from an EMBL/GenBank/DDBJ whole genome shotgun (WGS) entry which is preliminary data.</text>
</comment>
<keyword evidence="2" id="KW-1185">Reference proteome</keyword>
<proteinExistence type="predicted"/>
<dbReference type="EMBL" id="BMAW01124040">
    <property type="protein sequence ID" value="GFU06080.1"/>
    <property type="molecule type" value="Genomic_DNA"/>
</dbReference>
<dbReference type="Proteomes" id="UP000887013">
    <property type="component" value="Unassembled WGS sequence"/>
</dbReference>
<name>A0A8X6QC29_NEPPI</name>
<sequence>MLTDKVWDAVCWSGCRWREGNQRAATVASAKSTEEALISVLILERIPKSIKGNMLTHSAIHWDIKAALI</sequence>